<keyword evidence="2" id="KW-0282">Flagellum</keyword>
<accession>A0A932CQZ8</accession>
<dbReference type="Gene3D" id="3.30.750.140">
    <property type="match status" value="1"/>
</dbReference>
<dbReference type="Pfam" id="PF02120">
    <property type="entry name" value="Flg_hook"/>
    <property type="match status" value="1"/>
</dbReference>
<sequence>MDNLPIQLLRPVLQVTHGWTAPEINLRVGDLLQGTVLSLLGENTATVRLGGMELVASISQPLQAGEEITVRVEQLAPQFIVRLIRQEPQAQDRLSALFRLYLPQKMPLEETLRHLTQMLSAAPANPSTLQEALGDLELLLRTWAADPPPGDPSSSALPPGRDLQAQLQRSGIFYESKLAEWIAQGKEEQLPTVARQDLKGALLKLDQRLDEELARLTQPGHPPPEQTLELSRAVKGLLANLELNQLTNQWASEHGGWMLYPLPAGKEADFSSIRLYVHRDPEKEKGTDRERPDYFRLVLMLEPRNLGPLRVDLSVLGKQLSVQLYVLSEGTRNFLAPWLSELTAALGEAGFEGRVEARTADAGFLTQRLEEAPAEERPLGLLNVRV</sequence>
<evidence type="ECO:0000313" key="2">
    <source>
        <dbReference type="EMBL" id="MBI2877772.1"/>
    </source>
</evidence>
<dbReference type="Proteomes" id="UP000769766">
    <property type="component" value="Unassembled WGS sequence"/>
</dbReference>
<dbReference type="InterPro" id="IPR021136">
    <property type="entry name" value="Flagellar_hook_control-like_C"/>
</dbReference>
<gene>
    <name evidence="2" type="ORF">HYY20_12935</name>
</gene>
<dbReference type="InterPro" id="IPR038610">
    <property type="entry name" value="FliK-like_C_sf"/>
</dbReference>
<reference evidence="2" key="1">
    <citation type="submission" date="2020-07" db="EMBL/GenBank/DDBJ databases">
        <title>Huge and variable diversity of episymbiotic CPR bacteria and DPANN archaea in groundwater ecosystems.</title>
        <authorList>
            <person name="He C.Y."/>
            <person name="Keren R."/>
            <person name="Whittaker M."/>
            <person name="Farag I.F."/>
            <person name="Doudna J."/>
            <person name="Cate J.H.D."/>
            <person name="Banfield J.F."/>
        </authorList>
    </citation>
    <scope>NUCLEOTIDE SEQUENCE</scope>
    <source>
        <strain evidence="2">NC_groundwater_672_Ag_B-0.1um_62_36</strain>
    </source>
</reference>
<evidence type="ECO:0000313" key="3">
    <source>
        <dbReference type="Proteomes" id="UP000769766"/>
    </source>
</evidence>
<evidence type="ECO:0000259" key="1">
    <source>
        <dbReference type="Pfam" id="PF02120"/>
    </source>
</evidence>
<dbReference type="EMBL" id="JACPRF010000394">
    <property type="protein sequence ID" value="MBI2877772.1"/>
    <property type="molecule type" value="Genomic_DNA"/>
</dbReference>
<name>A0A932CQZ8_UNCTE</name>
<comment type="caution">
    <text evidence="2">The sequence shown here is derived from an EMBL/GenBank/DDBJ whole genome shotgun (WGS) entry which is preliminary data.</text>
</comment>
<keyword evidence="2" id="KW-0969">Cilium</keyword>
<protein>
    <submittedName>
        <fullName evidence="2">Flagellar hook-length control protein FliK</fullName>
    </submittedName>
</protein>
<keyword evidence="2" id="KW-0966">Cell projection</keyword>
<organism evidence="2 3">
    <name type="scientific">Tectimicrobiota bacterium</name>
    <dbReference type="NCBI Taxonomy" id="2528274"/>
    <lineage>
        <taxon>Bacteria</taxon>
        <taxon>Pseudomonadati</taxon>
        <taxon>Nitrospinota/Tectimicrobiota group</taxon>
        <taxon>Candidatus Tectimicrobiota</taxon>
    </lineage>
</organism>
<proteinExistence type="predicted"/>
<feature type="domain" description="Flagellar hook-length control protein-like C-terminal" evidence="1">
    <location>
        <begin position="285"/>
        <end position="352"/>
    </location>
</feature>
<dbReference type="AlphaFoldDB" id="A0A932CQZ8"/>